<evidence type="ECO:0000259" key="3">
    <source>
        <dbReference type="Pfam" id="PF22636"/>
    </source>
</evidence>
<dbReference type="PIRSF" id="PIRSF014972">
    <property type="entry name" value="FlK"/>
    <property type="match status" value="1"/>
</dbReference>
<evidence type="ECO:0000256" key="2">
    <source>
        <dbReference type="PIRSR" id="PIRSR014972-2"/>
    </source>
</evidence>
<dbReference type="Gene3D" id="3.10.129.10">
    <property type="entry name" value="Hotdog Thioesterase"/>
    <property type="match status" value="1"/>
</dbReference>
<dbReference type="OrthoDB" id="8526175at2"/>
<evidence type="ECO:0000256" key="1">
    <source>
        <dbReference type="PIRSR" id="PIRSR014972-1"/>
    </source>
</evidence>
<feature type="active site" evidence="1">
    <location>
        <position position="46"/>
    </location>
</feature>
<reference evidence="4 5" key="1">
    <citation type="submission" date="2019-09" db="EMBL/GenBank/DDBJ databases">
        <authorList>
            <person name="Chandra G."/>
            <person name="Truman W A."/>
        </authorList>
    </citation>
    <scope>NUCLEOTIDE SEQUENCE [LARGE SCALE GENOMIC DNA]</scope>
    <source>
        <strain evidence="4">PS662</strain>
    </source>
</reference>
<feature type="domain" description="Fluoroacetyl-CoA-specific thioesterase-like" evidence="3">
    <location>
        <begin position="15"/>
        <end position="120"/>
    </location>
</feature>
<feature type="binding site" evidence="2">
    <location>
        <position position="65"/>
    </location>
    <ligand>
        <name>substrate</name>
    </ligand>
</feature>
<feature type="binding site" evidence="2">
    <location>
        <position position="65"/>
    </location>
    <ligand>
        <name>CoA</name>
        <dbReference type="ChEBI" id="CHEBI:57287"/>
    </ligand>
</feature>
<dbReference type="PANTHER" id="PTHR36934:SF1">
    <property type="entry name" value="THIOESTERASE DOMAIN-CONTAINING PROTEIN"/>
    <property type="match status" value="1"/>
</dbReference>
<sequence length="138" mass="14743">MGIAKDSTHHVDTQVTPSMTASSFATRLGEKYPAVLSTPFLVSELERVAADMLVPLLGEGKVSVGVSVAIEHLAPTPVGLNIRSHARFIGQEGKLYWFEVWSEDPAGSIGRGKHARAIVDLSAIETRAASRSSSTTQK</sequence>
<evidence type="ECO:0000313" key="5">
    <source>
        <dbReference type="Proteomes" id="UP000326953"/>
    </source>
</evidence>
<evidence type="ECO:0000313" key="4">
    <source>
        <dbReference type="EMBL" id="VVM66548.1"/>
    </source>
</evidence>
<dbReference type="PANTHER" id="PTHR36934">
    <property type="entry name" value="BLR0278 PROTEIN"/>
    <property type="match status" value="1"/>
</dbReference>
<protein>
    <recommendedName>
        <fullName evidence="3">Fluoroacetyl-CoA-specific thioesterase-like domain-containing protein</fullName>
    </recommendedName>
</protein>
<dbReference type="InterPro" id="IPR054485">
    <property type="entry name" value="FlK-like_dom"/>
</dbReference>
<feature type="active site" evidence="1">
    <location>
        <position position="38"/>
    </location>
</feature>
<feature type="active site" evidence="1">
    <location>
        <position position="72"/>
    </location>
</feature>
<dbReference type="InterPro" id="IPR025540">
    <property type="entry name" value="FlK"/>
</dbReference>
<dbReference type="Proteomes" id="UP000326953">
    <property type="component" value="Unassembled WGS sequence"/>
</dbReference>
<dbReference type="EMBL" id="CABVHK010000004">
    <property type="protein sequence ID" value="VVM66548.1"/>
    <property type="molecule type" value="Genomic_DNA"/>
</dbReference>
<dbReference type="AlphaFoldDB" id="A0A5E6RQX1"/>
<gene>
    <name evidence="4" type="ORF">PS662_01579</name>
</gene>
<name>A0A5E6RQX1_PSEFL</name>
<dbReference type="InterPro" id="IPR029069">
    <property type="entry name" value="HotDog_dom_sf"/>
</dbReference>
<proteinExistence type="predicted"/>
<dbReference type="RefSeq" id="WP_150710447.1">
    <property type="nucleotide sequence ID" value="NZ_CABVHK010000004.1"/>
</dbReference>
<dbReference type="SUPFAM" id="SSF54637">
    <property type="entry name" value="Thioesterase/thiol ester dehydrase-isomerase"/>
    <property type="match status" value="1"/>
</dbReference>
<accession>A0A5E6RQX1</accession>
<feature type="binding site" evidence="2">
    <location>
        <position position="116"/>
    </location>
    <ligand>
        <name>substrate</name>
    </ligand>
</feature>
<organism evidence="4 5">
    <name type="scientific">Pseudomonas fluorescens</name>
    <dbReference type="NCBI Taxonomy" id="294"/>
    <lineage>
        <taxon>Bacteria</taxon>
        <taxon>Pseudomonadati</taxon>
        <taxon>Pseudomonadota</taxon>
        <taxon>Gammaproteobacteria</taxon>
        <taxon>Pseudomonadales</taxon>
        <taxon>Pseudomonadaceae</taxon>
        <taxon>Pseudomonas</taxon>
    </lineage>
</organism>
<dbReference type="Pfam" id="PF22636">
    <property type="entry name" value="FlK"/>
    <property type="match status" value="1"/>
</dbReference>